<evidence type="ECO:0000313" key="4">
    <source>
        <dbReference type="Proteomes" id="UP000287033"/>
    </source>
</evidence>
<accession>A0A401TCN0</accession>
<keyword evidence="4" id="KW-1185">Reference proteome</keyword>
<feature type="coiled-coil region" evidence="1">
    <location>
        <begin position="98"/>
        <end position="132"/>
    </location>
</feature>
<evidence type="ECO:0000256" key="1">
    <source>
        <dbReference type="SAM" id="Coils"/>
    </source>
</evidence>
<dbReference type="Proteomes" id="UP000287033">
    <property type="component" value="Unassembled WGS sequence"/>
</dbReference>
<name>A0A401TCN0_CHIPU</name>
<feature type="region of interest" description="Disordered" evidence="2">
    <location>
        <begin position="135"/>
        <end position="174"/>
    </location>
</feature>
<sequence>MANSTNKRLAATVNVFSIQKPVESLCNPRRRWSRDVPFRARKSARRSRDVPFCAPEVGRGGHVMLRFAGRGGHVMLRFAGKRSSHVQEVRTREYSVVKQRVAEAVEESIRKVEKLTLEVDQRVKEAEEANRVIMTHSRNKEQPKQGRCVAVQEPEAHSTPYNAENEKKGRLHDS</sequence>
<proteinExistence type="predicted"/>
<dbReference type="EMBL" id="BEZZ01033420">
    <property type="protein sequence ID" value="GCC40420.1"/>
    <property type="molecule type" value="Genomic_DNA"/>
</dbReference>
<reference evidence="3 4" key="1">
    <citation type="journal article" date="2018" name="Nat. Ecol. Evol.">
        <title>Shark genomes provide insights into elasmobranch evolution and the origin of vertebrates.</title>
        <authorList>
            <person name="Hara Y"/>
            <person name="Yamaguchi K"/>
            <person name="Onimaru K"/>
            <person name="Kadota M"/>
            <person name="Koyanagi M"/>
            <person name="Keeley SD"/>
            <person name="Tatsumi K"/>
            <person name="Tanaka K"/>
            <person name="Motone F"/>
            <person name="Kageyama Y"/>
            <person name="Nozu R"/>
            <person name="Adachi N"/>
            <person name="Nishimura O"/>
            <person name="Nakagawa R"/>
            <person name="Tanegashima C"/>
            <person name="Kiyatake I"/>
            <person name="Matsumoto R"/>
            <person name="Murakumo K"/>
            <person name="Nishida K"/>
            <person name="Terakita A"/>
            <person name="Kuratani S"/>
            <person name="Sato K"/>
            <person name="Hyodo S Kuraku.S."/>
        </authorList>
    </citation>
    <scope>NUCLEOTIDE SEQUENCE [LARGE SCALE GENOMIC DNA]</scope>
</reference>
<organism evidence="3 4">
    <name type="scientific">Chiloscyllium punctatum</name>
    <name type="common">Brownbanded bambooshark</name>
    <name type="synonym">Hemiscyllium punctatum</name>
    <dbReference type="NCBI Taxonomy" id="137246"/>
    <lineage>
        <taxon>Eukaryota</taxon>
        <taxon>Metazoa</taxon>
        <taxon>Chordata</taxon>
        <taxon>Craniata</taxon>
        <taxon>Vertebrata</taxon>
        <taxon>Chondrichthyes</taxon>
        <taxon>Elasmobranchii</taxon>
        <taxon>Galeomorphii</taxon>
        <taxon>Galeoidea</taxon>
        <taxon>Orectolobiformes</taxon>
        <taxon>Hemiscylliidae</taxon>
        <taxon>Chiloscyllium</taxon>
    </lineage>
</organism>
<evidence type="ECO:0000313" key="3">
    <source>
        <dbReference type="EMBL" id="GCC40420.1"/>
    </source>
</evidence>
<dbReference type="AlphaFoldDB" id="A0A401TCN0"/>
<feature type="compositionally biased region" description="Basic and acidic residues" evidence="2">
    <location>
        <begin position="164"/>
        <end position="174"/>
    </location>
</feature>
<gene>
    <name evidence="3" type="ORF">chiPu_0024137</name>
</gene>
<comment type="caution">
    <text evidence="3">The sequence shown here is derived from an EMBL/GenBank/DDBJ whole genome shotgun (WGS) entry which is preliminary data.</text>
</comment>
<feature type="non-terminal residue" evidence="3">
    <location>
        <position position="174"/>
    </location>
</feature>
<evidence type="ECO:0000256" key="2">
    <source>
        <dbReference type="SAM" id="MobiDB-lite"/>
    </source>
</evidence>
<protein>
    <submittedName>
        <fullName evidence="3">Uncharacterized protein</fullName>
    </submittedName>
</protein>
<keyword evidence="1" id="KW-0175">Coiled coil</keyword>